<evidence type="ECO:0000313" key="2">
    <source>
        <dbReference type="EMBL" id="KAK7711660.1"/>
    </source>
</evidence>
<accession>A0ABR1NQU8</accession>
<name>A0ABR1NQU8_DIAER</name>
<dbReference type="Pfam" id="PF03737">
    <property type="entry name" value="RraA-like"/>
    <property type="match status" value="2"/>
</dbReference>
<evidence type="ECO:0000313" key="3">
    <source>
        <dbReference type="Proteomes" id="UP001430848"/>
    </source>
</evidence>
<dbReference type="InterPro" id="IPR005493">
    <property type="entry name" value="RraA/RraA-like"/>
</dbReference>
<dbReference type="EMBL" id="JAKNSF020000143">
    <property type="protein sequence ID" value="KAK7711660.1"/>
    <property type="molecule type" value="Genomic_DNA"/>
</dbReference>
<dbReference type="Gene3D" id="3.50.30.40">
    <property type="entry name" value="Ribonuclease E inhibitor RraA/RraA-like"/>
    <property type="match status" value="2"/>
</dbReference>
<dbReference type="PANTHER" id="PTHR33254">
    <property type="entry name" value="4-HYDROXY-4-METHYL-2-OXOGLUTARATE ALDOLASE 3-RELATED"/>
    <property type="match status" value="1"/>
</dbReference>
<dbReference type="PANTHER" id="PTHR33254:SF4">
    <property type="entry name" value="4-HYDROXY-4-METHYL-2-OXOGLUTARATE ALDOLASE 3-RELATED"/>
    <property type="match status" value="1"/>
</dbReference>
<dbReference type="InterPro" id="IPR036704">
    <property type="entry name" value="RraA/RraA-like_sf"/>
</dbReference>
<dbReference type="SUPFAM" id="SSF89562">
    <property type="entry name" value="RraA-like"/>
    <property type="match status" value="2"/>
</dbReference>
<dbReference type="CDD" id="cd16841">
    <property type="entry name" value="RraA_family"/>
    <property type="match status" value="2"/>
</dbReference>
<proteinExistence type="predicted"/>
<evidence type="ECO:0000256" key="1">
    <source>
        <dbReference type="SAM" id="MobiDB-lite"/>
    </source>
</evidence>
<comment type="caution">
    <text evidence="2">The sequence shown here is derived from an EMBL/GenBank/DDBJ whole genome shotgun (WGS) entry which is preliminary data.</text>
</comment>
<organism evidence="2 3">
    <name type="scientific">Diaporthe eres</name>
    <name type="common">Phomopsis oblonga</name>
    <dbReference type="NCBI Taxonomy" id="83184"/>
    <lineage>
        <taxon>Eukaryota</taxon>
        <taxon>Fungi</taxon>
        <taxon>Dikarya</taxon>
        <taxon>Ascomycota</taxon>
        <taxon>Pezizomycotina</taxon>
        <taxon>Sordariomycetes</taxon>
        <taxon>Sordariomycetidae</taxon>
        <taxon>Diaporthales</taxon>
        <taxon>Diaporthaceae</taxon>
        <taxon>Diaporthe</taxon>
        <taxon>Diaporthe eres species complex</taxon>
    </lineage>
</organism>
<reference evidence="2 3" key="1">
    <citation type="submission" date="2024-02" db="EMBL/GenBank/DDBJ databases">
        <title>De novo assembly and annotation of 12 fungi associated with fruit tree decline syndrome in Ontario, Canada.</title>
        <authorList>
            <person name="Sulman M."/>
            <person name="Ellouze W."/>
            <person name="Ilyukhin E."/>
        </authorList>
    </citation>
    <scope>NUCLEOTIDE SEQUENCE [LARGE SCALE GENOMIC DNA]</scope>
    <source>
        <strain evidence="2 3">M169</strain>
    </source>
</reference>
<dbReference type="Proteomes" id="UP001430848">
    <property type="component" value="Unassembled WGS sequence"/>
</dbReference>
<evidence type="ECO:0008006" key="4">
    <source>
        <dbReference type="Google" id="ProtNLM"/>
    </source>
</evidence>
<keyword evidence="3" id="KW-1185">Reference proteome</keyword>
<feature type="region of interest" description="Disordered" evidence="1">
    <location>
        <begin position="214"/>
        <end position="236"/>
    </location>
</feature>
<gene>
    <name evidence="2" type="ORF">SLS63_012614</name>
</gene>
<sequence>MSKATLLDRLSALDTNTVSDALDFLELKGATFGLRPLWDCPKIVGRASTVTVAPKRDSASTVHLLTPVVDAVTTDDRILVVSGGIDGISCWGDILANASKTKGIRGTIIDGMSRDIDGSRDIGFPVYGRGVTMISGRNRVVQVDSGKPLQMRGVTVSQDDYVIADNCGAVFVPAERIEEVLDLAERIEERQKGMLQAVRAGRPVSEVMHDKQFAAIHPGPSSSPTTAGTKPLSRNPKDVAAEDRDLIALFAQLDTPAVSDALDKLDIPGQALGIMPLSNYDRTTVGPAFTVRYVPADDPPGSVGDFIDDVAPGDVVVIDNGGRTDCTVWGDILTQYAGLRGIAGTVIDGVCRDVNRSLTDNYPLFTAGRWMRTGKDRVQVGGVNESISMGKVRVNPRDIVVADANGVVVVPRNRAREVAEIAARIEESESGIRKLISEGATIAEARERLNYHMLQRKG</sequence>
<protein>
    <recommendedName>
        <fullName evidence="4">Demethylmenaquinone methyltransferase family protein</fullName>
    </recommendedName>
</protein>